<dbReference type="InterPro" id="IPR015797">
    <property type="entry name" value="NUDIX_hydrolase-like_dom_sf"/>
</dbReference>
<evidence type="ECO:0000313" key="5">
    <source>
        <dbReference type="Proteomes" id="UP001595967"/>
    </source>
</evidence>
<evidence type="ECO:0000256" key="2">
    <source>
        <dbReference type="ARBA" id="ARBA00022801"/>
    </source>
</evidence>
<name>A0ABV9GTK1_9BURK</name>
<dbReference type="PROSITE" id="PS00893">
    <property type="entry name" value="NUDIX_BOX"/>
    <property type="match status" value="1"/>
</dbReference>
<evidence type="ECO:0000313" key="4">
    <source>
        <dbReference type="EMBL" id="MFC4621328.1"/>
    </source>
</evidence>
<dbReference type="EMBL" id="JBHSEW010000002">
    <property type="protein sequence ID" value="MFC4621328.1"/>
    <property type="molecule type" value="Genomic_DNA"/>
</dbReference>
<dbReference type="PANTHER" id="PTHR43222">
    <property type="entry name" value="NUDIX HYDROLASE 23"/>
    <property type="match status" value="1"/>
</dbReference>
<comment type="caution">
    <text evidence="4">The sequence shown here is derived from an EMBL/GenBank/DDBJ whole genome shotgun (WGS) entry which is preliminary data.</text>
</comment>
<evidence type="ECO:0000259" key="3">
    <source>
        <dbReference type="PROSITE" id="PS51462"/>
    </source>
</evidence>
<protein>
    <submittedName>
        <fullName evidence="4">NUDIX hydrolase</fullName>
        <ecNumber evidence="4">3.6.-.-</ecNumber>
    </submittedName>
</protein>
<dbReference type="InterPro" id="IPR000086">
    <property type="entry name" value="NUDIX_hydrolase_dom"/>
</dbReference>
<proteinExistence type="predicted"/>
<keyword evidence="5" id="KW-1185">Reference proteome</keyword>
<dbReference type="EC" id="3.6.-.-" evidence="4"/>
<sequence>MSYYPRPIRFCNQCGHAVCHQLPGDGDARVRAVCPQCSHIQYQNPLNVVGTIPVADDGRILLCKRNIEPRFGTWTLPAGFMELDETLEQGAARETDEEAGADIELGRLFSVISVPPAAQVHLFFCARLRSLEFDPGFETQEARLFAPADIPWEELSFRTVSYTLRRFLENPQGTQVHCFSLE</sequence>
<dbReference type="Proteomes" id="UP001595967">
    <property type="component" value="Unassembled WGS sequence"/>
</dbReference>
<dbReference type="PROSITE" id="PS51462">
    <property type="entry name" value="NUDIX"/>
    <property type="match status" value="1"/>
</dbReference>
<dbReference type="Gene3D" id="3.90.79.10">
    <property type="entry name" value="Nucleoside Triphosphate Pyrophosphohydrolase"/>
    <property type="match status" value="1"/>
</dbReference>
<dbReference type="InterPro" id="IPR029401">
    <property type="entry name" value="Nudix_N"/>
</dbReference>
<evidence type="ECO:0000256" key="1">
    <source>
        <dbReference type="ARBA" id="ARBA00001946"/>
    </source>
</evidence>
<dbReference type="PANTHER" id="PTHR43222:SF2">
    <property type="entry name" value="NUDIX HYDROLASE 23, CHLOROPLASTIC"/>
    <property type="match status" value="1"/>
</dbReference>
<dbReference type="Pfam" id="PF14803">
    <property type="entry name" value="Zn_ribbon_Nudix"/>
    <property type="match status" value="1"/>
</dbReference>
<dbReference type="InterPro" id="IPR020084">
    <property type="entry name" value="NUDIX_hydrolase_CS"/>
</dbReference>
<dbReference type="CDD" id="cd04511">
    <property type="entry name" value="NUDIX_Hydrolase"/>
    <property type="match status" value="1"/>
</dbReference>
<organism evidence="4 5">
    <name type="scientific">Comamonas nitrativorans</name>
    <dbReference type="NCBI Taxonomy" id="108437"/>
    <lineage>
        <taxon>Bacteria</taxon>
        <taxon>Pseudomonadati</taxon>
        <taxon>Pseudomonadota</taxon>
        <taxon>Betaproteobacteria</taxon>
        <taxon>Burkholderiales</taxon>
        <taxon>Comamonadaceae</taxon>
        <taxon>Comamonas</taxon>
    </lineage>
</organism>
<keyword evidence="2 4" id="KW-0378">Hydrolase</keyword>
<feature type="domain" description="Nudix hydrolase" evidence="3">
    <location>
        <begin position="45"/>
        <end position="168"/>
    </location>
</feature>
<dbReference type="GO" id="GO:0016787">
    <property type="term" value="F:hydrolase activity"/>
    <property type="evidence" value="ECO:0007669"/>
    <property type="project" value="UniProtKB-KW"/>
</dbReference>
<gene>
    <name evidence="4" type="ORF">ACFO3A_03785</name>
</gene>
<accession>A0ABV9GTK1</accession>
<dbReference type="Pfam" id="PF00293">
    <property type="entry name" value="NUDIX"/>
    <property type="match status" value="1"/>
</dbReference>
<dbReference type="Gene3D" id="2.20.70.10">
    <property type="match status" value="1"/>
</dbReference>
<comment type="cofactor">
    <cofactor evidence="1">
        <name>Mg(2+)</name>
        <dbReference type="ChEBI" id="CHEBI:18420"/>
    </cofactor>
</comment>
<dbReference type="SUPFAM" id="SSF55811">
    <property type="entry name" value="Nudix"/>
    <property type="match status" value="1"/>
</dbReference>
<dbReference type="RefSeq" id="WP_377724103.1">
    <property type="nucleotide sequence ID" value="NZ_JBHSEW010000002.1"/>
</dbReference>
<reference evidence="5" key="1">
    <citation type="journal article" date="2019" name="Int. J. Syst. Evol. Microbiol.">
        <title>The Global Catalogue of Microorganisms (GCM) 10K type strain sequencing project: providing services to taxonomists for standard genome sequencing and annotation.</title>
        <authorList>
            <consortium name="The Broad Institute Genomics Platform"/>
            <consortium name="The Broad Institute Genome Sequencing Center for Infectious Disease"/>
            <person name="Wu L."/>
            <person name="Ma J."/>
        </authorList>
    </citation>
    <scope>NUCLEOTIDE SEQUENCE [LARGE SCALE GENOMIC DNA]</scope>
    <source>
        <strain evidence="5">JCM 11650</strain>
    </source>
</reference>